<evidence type="ECO:0000313" key="3">
    <source>
        <dbReference type="Proteomes" id="UP001218218"/>
    </source>
</evidence>
<feature type="chain" id="PRO_5042023035" evidence="1">
    <location>
        <begin position="21"/>
        <end position="131"/>
    </location>
</feature>
<keyword evidence="1" id="KW-0732">Signal</keyword>
<dbReference type="AlphaFoldDB" id="A0AAD7A1D7"/>
<accession>A0AAD7A1D7</accession>
<sequence>MFVKTAVLAAALLLVSGVRAQCPNGGVGVGLSQFCLIGNPTSGPSCGDLEGFITSPGSFNTVASKINLDSSSDLCGLGWSGGARTACDGNGVVISVNPPGAGTSVCHAEGINVPGSSSLGVSQIWFCCYNP</sequence>
<dbReference type="EMBL" id="JARIHO010000019">
    <property type="protein sequence ID" value="KAJ7347541.1"/>
    <property type="molecule type" value="Genomic_DNA"/>
</dbReference>
<organism evidence="2 3">
    <name type="scientific">Mycena albidolilacea</name>
    <dbReference type="NCBI Taxonomy" id="1033008"/>
    <lineage>
        <taxon>Eukaryota</taxon>
        <taxon>Fungi</taxon>
        <taxon>Dikarya</taxon>
        <taxon>Basidiomycota</taxon>
        <taxon>Agaricomycotina</taxon>
        <taxon>Agaricomycetes</taxon>
        <taxon>Agaricomycetidae</taxon>
        <taxon>Agaricales</taxon>
        <taxon>Marasmiineae</taxon>
        <taxon>Mycenaceae</taxon>
        <taxon>Mycena</taxon>
    </lineage>
</organism>
<protein>
    <submittedName>
        <fullName evidence="2">Uncharacterized protein</fullName>
    </submittedName>
</protein>
<proteinExistence type="predicted"/>
<name>A0AAD7A1D7_9AGAR</name>
<gene>
    <name evidence="2" type="ORF">DFH08DRAFT_960857</name>
</gene>
<reference evidence="2" key="1">
    <citation type="submission" date="2023-03" db="EMBL/GenBank/DDBJ databases">
        <title>Massive genome expansion in bonnet fungi (Mycena s.s.) driven by repeated elements and novel gene families across ecological guilds.</title>
        <authorList>
            <consortium name="Lawrence Berkeley National Laboratory"/>
            <person name="Harder C.B."/>
            <person name="Miyauchi S."/>
            <person name="Viragh M."/>
            <person name="Kuo A."/>
            <person name="Thoen E."/>
            <person name="Andreopoulos B."/>
            <person name="Lu D."/>
            <person name="Skrede I."/>
            <person name="Drula E."/>
            <person name="Henrissat B."/>
            <person name="Morin E."/>
            <person name="Kohler A."/>
            <person name="Barry K."/>
            <person name="LaButti K."/>
            <person name="Morin E."/>
            <person name="Salamov A."/>
            <person name="Lipzen A."/>
            <person name="Mereny Z."/>
            <person name="Hegedus B."/>
            <person name="Baldrian P."/>
            <person name="Stursova M."/>
            <person name="Weitz H."/>
            <person name="Taylor A."/>
            <person name="Grigoriev I.V."/>
            <person name="Nagy L.G."/>
            <person name="Martin F."/>
            <person name="Kauserud H."/>
        </authorList>
    </citation>
    <scope>NUCLEOTIDE SEQUENCE</scope>
    <source>
        <strain evidence="2">CBHHK002</strain>
    </source>
</reference>
<comment type="caution">
    <text evidence="2">The sequence shown here is derived from an EMBL/GenBank/DDBJ whole genome shotgun (WGS) entry which is preliminary data.</text>
</comment>
<dbReference type="Proteomes" id="UP001218218">
    <property type="component" value="Unassembled WGS sequence"/>
</dbReference>
<feature type="signal peptide" evidence="1">
    <location>
        <begin position="1"/>
        <end position="20"/>
    </location>
</feature>
<evidence type="ECO:0000256" key="1">
    <source>
        <dbReference type="SAM" id="SignalP"/>
    </source>
</evidence>
<evidence type="ECO:0000313" key="2">
    <source>
        <dbReference type="EMBL" id="KAJ7347541.1"/>
    </source>
</evidence>
<keyword evidence="3" id="KW-1185">Reference proteome</keyword>